<dbReference type="PANTHER" id="PTHR12613:SF0">
    <property type="entry name" value="ERO1-LIKE PROTEIN"/>
    <property type="match status" value="1"/>
</dbReference>
<dbReference type="SUPFAM" id="SSF110019">
    <property type="entry name" value="ERO1-like"/>
    <property type="match status" value="1"/>
</dbReference>
<evidence type="ECO:0000256" key="18">
    <source>
        <dbReference type="PIRSR" id="PIRSR017205-3"/>
    </source>
</evidence>
<feature type="transmembrane region" description="Helical" evidence="19">
    <location>
        <begin position="376"/>
        <end position="393"/>
    </location>
</feature>
<protein>
    <submittedName>
        <fullName evidence="20">Endoplasmic reticulum oxidoreductin</fullName>
    </submittedName>
</protein>
<evidence type="ECO:0000256" key="12">
    <source>
        <dbReference type="ARBA" id="ARBA00023136"/>
    </source>
</evidence>
<comment type="subunit">
    <text evidence="4">May function both as a monomer and a homodimer.</text>
</comment>
<dbReference type="GO" id="GO:0071949">
    <property type="term" value="F:FAD binding"/>
    <property type="evidence" value="ECO:0007669"/>
    <property type="project" value="InterPro"/>
</dbReference>
<evidence type="ECO:0000256" key="14">
    <source>
        <dbReference type="ARBA" id="ARBA00023180"/>
    </source>
</evidence>
<keyword evidence="14" id="KW-0325">Glycoprotein</keyword>
<keyword evidence="10" id="KW-0249">Electron transport</keyword>
<evidence type="ECO:0000256" key="9">
    <source>
        <dbReference type="ARBA" id="ARBA00022827"/>
    </source>
</evidence>
<evidence type="ECO:0000256" key="13">
    <source>
        <dbReference type="ARBA" id="ARBA00023157"/>
    </source>
</evidence>
<accession>A0A9D5DIG0</accession>
<feature type="binding site" evidence="17">
    <location>
        <position position="221"/>
    </location>
    <ligand>
        <name>FAD</name>
        <dbReference type="ChEBI" id="CHEBI:57692"/>
    </ligand>
</feature>
<dbReference type="AlphaFoldDB" id="A0A9D5DIG0"/>
<organism evidence="20">
    <name type="scientific">Cryptosporidium canis</name>
    <dbReference type="NCBI Taxonomy" id="195482"/>
    <lineage>
        <taxon>Eukaryota</taxon>
        <taxon>Sar</taxon>
        <taxon>Alveolata</taxon>
        <taxon>Apicomplexa</taxon>
        <taxon>Conoidasida</taxon>
        <taxon>Coccidia</taxon>
        <taxon>Eucoccidiorida</taxon>
        <taxon>Eimeriorina</taxon>
        <taxon>Cryptosporidiidae</taxon>
        <taxon>Cryptosporidium</taxon>
    </lineage>
</organism>
<evidence type="ECO:0000256" key="16">
    <source>
        <dbReference type="PIRSR" id="PIRSR017205-1"/>
    </source>
</evidence>
<keyword evidence="7" id="KW-0732">Signal</keyword>
<evidence type="ECO:0000256" key="3">
    <source>
        <dbReference type="ARBA" id="ARBA00008277"/>
    </source>
</evidence>
<feature type="binding site" evidence="17">
    <location>
        <position position="169"/>
    </location>
    <ligand>
        <name>FAD</name>
        <dbReference type="ChEBI" id="CHEBI:57692"/>
    </ligand>
</feature>
<evidence type="ECO:0000256" key="11">
    <source>
        <dbReference type="ARBA" id="ARBA00023002"/>
    </source>
</evidence>
<evidence type="ECO:0000256" key="1">
    <source>
        <dbReference type="ARBA" id="ARBA00001974"/>
    </source>
</evidence>
<comment type="caution">
    <text evidence="20">The sequence shown here is derived from an EMBL/GenBank/DDBJ whole genome shotgun (WGS) entry which is preliminary data.</text>
</comment>
<dbReference type="OrthoDB" id="269384at2759"/>
<comment type="subcellular location">
    <subcellularLocation>
        <location evidence="2">Endoplasmic reticulum membrane</location>
        <topology evidence="2">Peripheral membrane protein</topology>
        <orientation evidence="2">Lumenal side</orientation>
    </subcellularLocation>
</comment>
<dbReference type="GO" id="GO:0015035">
    <property type="term" value="F:protein-disulfide reductase activity"/>
    <property type="evidence" value="ECO:0007669"/>
    <property type="project" value="InterPro"/>
</dbReference>
<feature type="active site" evidence="16">
    <location>
        <position position="318"/>
    </location>
</feature>
<evidence type="ECO:0000256" key="19">
    <source>
        <dbReference type="SAM" id="Phobius"/>
    </source>
</evidence>
<dbReference type="EMBL" id="JAPCXC010000007">
    <property type="protein sequence ID" value="KAJ1612342.1"/>
    <property type="molecule type" value="Genomic_DNA"/>
</dbReference>
<dbReference type="InterPro" id="IPR007266">
    <property type="entry name" value="Ero1"/>
</dbReference>
<evidence type="ECO:0000256" key="10">
    <source>
        <dbReference type="ARBA" id="ARBA00022982"/>
    </source>
</evidence>
<evidence type="ECO:0000256" key="7">
    <source>
        <dbReference type="ARBA" id="ARBA00022729"/>
    </source>
</evidence>
<evidence type="ECO:0000256" key="4">
    <source>
        <dbReference type="ARBA" id="ARBA00011802"/>
    </source>
</evidence>
<feature type="transmembrane region" description="Helical" evidence="19">
    <location>
        <begin position="347"/>
        <end position="369"/>
    </location>
</feature>
<evidence type="ECO:0000256" key="6">
    <source>
        <dbReference type="ARBA" id="ARBA00022630"/>
    </source>
</evidence>
<keyword evidence="8" id="KW-0256">Endoplasmic reticulum</keyword>
<gene>
    <name evidence="20" type="ORF">OJ253_602</name>
</gene>
<evidence type="ECO:0000256" key="15">
    <source>
        <dbReference type="ARBA" id="ARBA00023284"/>
    </source>
</evidence>
<dbReference type="PANTHER" id="PTHR12613">
    <property type="entry name" value="ERO1-RELATED"/>
    <property type="match status" value="1"/>
</dbReference>
<keyword evidence="5" id="KW-0813">Transport</keyword>
<evidence type="ECO:0000256" key="8">
    <source>
        <dbReference type="ARBA" id="ARBA00022824"/>
    </source>
</evidence>
<keyword evidence="11" id="KW-0560">Oxidoreductase</keyword>
<feature type="active site" description="Nucleophile" evidence="16">
    <location>
        <position position="315"/>
    </location>
</feature>
<evidence type="ECO:0000256" key="2">
    <source>
        <dbReference type="ARBA" id="ARBA00004367"/>
    </source>
</evidence>
<keyword evidence="19" id="KW-0812">Transmembrane</keyword>
<dbReference type="GO" id="GO:0005789">
    <property type="term" value="C:endoplasmic reticulum membrane"/>
    <property type="evidence" value="ECO:0007669"/>
    <property type="project" value="UniProtKB-SubCell"/>
</dbReference>
<keyword evidence="19" id="KW-1133">Transmembrane helix</keyword>
<keyword evidence="15" id="KW-0676">Redox-active center</keyword>
<feature type="disulfide bond" description="Redox-active" evidence="18">
    <location>
        <begin position="315"/>
        <end position="318"/>
    </location>
</feature>
<dbReference type="InterPro" id="IPR037192">
    <property type="entry name" value="ERO1-like_sf"/>
</dbReference>
<dbReference type="Proteomes" id="UP001067231">
    <property type="component" value="Unassembled WGS sequence"/>
</dbReference>
<keyword evidence="9 17" id="KW-0274">FAD</keyword>
<keyword evidence="12 19" id="KW-0472">Membrane</keyword>
<sequence>MNIFVCEIEISPLEFRMRLIINHLLSFYLTALDLIRHGGVSYLFKPLLKYGFRPELGIDNFPTTNELFQDALLLQEKMERVRLMNSIRVFALDLSPGCMFEENKRNTCGDIGKCQVMGNESDLSSTLFGIDNAAEINTNSNKNCDEKKTKVDMLKNPPSNTQYKGGEIWSRIYDEIVKVDFPLLRILVSGIQSNIAIHASERYRKIGEDSYDYSLSNFINKFVIFEDRGINLLITFHYIVRSICILGPVFEEFVETLDNSPENTLLRAEIKEVFNKEMYNSCMPEYQKNIIPYHSLPMAEKFFDTFISALGCVECEKCVLHGTIKGKTLDLAIKALGGSKTIKLDPIYFVTYLNGLYIFSTSITMIDVFSSRVRTFLVFSLFITFAFLFYLKYKVSSYLDNGRIKHKKND</sequence>
<evidence type="ECO:0000313" key="20">
    <source>
        <dbReference type="EMBL" id="KAJ1612342.1"/>
    </source>
</evidence>
<feature type="binding site" evidence="17">
    <location>
        <position position="161"/>
    </location>
    <ligand>
        <name>FAD</name>
        <dbReference type="ChEBI" id="CHEBI:57692"/>
    </ligand>
</feature>
<dbReference type="GO" id="GO:0016972">
    <property type="term" value="F:thiol oxidase activity"/>
    <property type="evidence" value="ECO:0007669"/>
    <property type="project" value="InterPro"/>
</dbReference>
<proteinExistence type="inferred from homology"/>
<name>A0A9D5DIG0_9CRYT</name>
<comment type="cofactor">
    <cofactor evidence="1 17">
        <name>FAD</name>
        <dbReference type="ChEBI" id="CHEBI:57692"/>
    </cofactor>
</comment>
<comment type="similarity">
    <text evidence="3">Belongs to the EROs family.</text>
</comment>
<feature type="binding site" evidence="17">
    <location>
        <position position="189"/>
    </location>
    <ligand>
        <name>FAD</name>
        <dbReference type="ChEBI" id="CHEBI:57692"/>
    </ligand>
</feature>
<evidence type="ECO:0000256" key="17">
    <source>
        <dbReference type="PIRSR" id="PIRSR017205-2"/>
    </source>
</evidence>
<keyword evidence="6" id="KW-0285">Flavoprotein</keyword>
<keyword evidence="13 18" id="KW-1015">Disulfide bond</keyword>
<dbReference type="PIRSF" id="PIRSF017205">
    <property type="entry name" value="ERO1"/>
    <property type="match status" value="1"/>
</dbReference>
<dbReference type="GO" id="GO:0034975">
    <property type="term" value="P:protein folding in endoplasmic reticulum"/>
    <property type="evidence" value="ECO:0007669"/>
    <property type="project" value="InterPro"/>
</dbReference>
<dbReference type="Pfam" id="PF04137">
    <property type="entry name" value="ERO1"/>
    <property type="match status" value="1"/>
</dbReference>
<evidence type="ECO:0000256" key="5">
    <source>
        <dbReference type="ARBA" id="ARBA00022448"/>
    </source>
</evidence>
<reference evidence="20" key="1">
    <citation type="submission" date="2022-10" db="EMBL/GenBank/DDBJ databases">
        <title>Adaptive evolution leads to modifications in subtelomeric GC content in a zoonotic Cryptosporidium species.</title>
        <authorList>
            <person name="Li J."/>
            <person name="Feng Y."/>
            <person name="Xiao L."/>
        </authorList>
    </citation>
    <scope>NUCLEOTIDE SEQUENCE</scope>
    <source>
        <strain evidence="20">33844</strain>
    </source>
</reference>